<comment type="catalytic activity">
    <reaction evidence="2">
        <text>2 GTP = 3',3'-c-di-GMP + 2 diphosphate</text>
        <dbReference type="Rhea" id="RHEA:24898"/>
        <dbReference type="ChEBI" id="CHEBI:33019"/>
        <dbReference type="ChEBI" id="CHEBI:37565"/>
        <dbReference type="ChEBI" id="CHEBI:58805"/>
        <dbReference type="EC" id="2.7.7.65"/>
    </reaction>
</comment>
<feature type="coiled-coil region" evidence="3">
    <location>
        <begin position="353"/>
        <end position="391"/>
    </location>
</feature>
<evidence type="ECO:0000256" key="4">
    <source>
        <dbReference type="SAM" id="Phobius"/>
    </source>
</evidence>
<dbReference type="PANTHER" id="PTHR45138">
    <property type="entry name" value="REGULATORY COMPONENTS OF SENSORY TRANSDUCTION SYSTEM"/>
    <property type="match status" value="1"/>
</dbReference>
<dbReference type="EC" id="2.7.7.65" evidence="1"/>
<evidence type="ECO:0000259" key="5">
    <source>
        <dbReference type="PROSITE" id="PS50885"/>
    </source>
</evidence>
<evidence type="ECO:0000256" key="1">
    <source>
        <dbReference type="ARBA" id="ARBA00012528"/>
    </source>
</evidence>
<keyword evidence="4" id="KW-1133">Transmembrane helix</keyword>
<sequence>MADTVPDAAPPPSLQRKFTRAVILAAVLPAVGLGLADQVAAYRSQTQYLRDRVEVTAALSGAAVDEFVQAKLSSVALLADLGTVVKADGWRARLGELRERYPHFISALVADGNGTVLATSPEPPANAPSSGVRDREYFRVPQRSHRPYVSDAFVGRRLGNDALVAVSAPLMADGRFMGVVEGSIPVSAFVSTRTSAIQRRGMELLIVDRSHRVIHASDGIPYAFLQDAGDRVAFEDPVSGRRSTPAVFMSDVMRDGRGAWMSQARLESGWTLIVFAPETELWSFLYRRALTSFGIMTLVLLGVWFAYRWQMRRFNAALKRLVESLGGLAADGGNTISRIASLPDEFQPLGRAIRDLSQRLESTNTDLQASLQEQRNLALSLQDSLQQTESEVAARTAELQAAVEALDRLNQTDALTGCLNRRGLQKRLSSWSDDRGELFEPITAIAFDVDHFKAYNDRYGHAAGDTALRRLAGAVSGLLDDSPGCLARSGGEEFLLIVPTATCPDATSLGIAVCEAARRLSIPHQDSATGMMTISVGVAQGRAGEDVATVLIAADEALYRAKHAGRNRVES</sequence>
<reference evidence="7 8" key="1">
    <citation type="submission" date="2017-10" db="EMBL/GenBank/DDBJ databases">
        <title>Whole genome sequencing of members of genus Pseudoxanthomonas.</title>
        <authorList>
            <person name="Kumar S."/>
            <person name="Bansal K."/>
            <person name="Kaur A."/>
            <person name="Patil P."/>
            <person name="Sharma S."/>
            <person name="Patil P.B."/>
        </authorList>
    </citation>
    <scope>NUCLEOTIDE SEQUENCE [LARGE SCALE GENOMIC DNA]</scope>
    <source>
        <strain evidence="7 8">DSM 17109</strain>
    </source>
</reference>
<evidence type="ECO:0000259" key="6">
    <source>
        <dbReference type="PROSITE" id="PS50887"/>
    </source>
</evidence>
<evidence type="ECO:0000313" key="7">
    <source>
        <dbReference type="EMBL" id="KAF1725611.1"/>
    </source>
</evidence>
<accession>A0ABQ6ZI15</accession>
<dbReference type="InterPro" id="IPR003660">
    <property type="entry name" value="HAMP_dom"/>
</dbReference>
<name>A0ABQ6ZI15_9GAMM</name>
<feature type="domain" description="GGDEF" evidence="6">
    <location>
        <begin position="440"/>
        <end position="571"/>
    </location>
</feature>
<dbReference type="Gene3D" id="3.30.70.270">
    <property type="match status" value="1"/>
</dbReference>
<dbReference type="InterPro" id="IPR029787">
    <property type="entry name" value="Nucleotide_cyclase"/>
</dbReference>
<comment type="caution">
    <text evidence="7">The sequence shown here is derived from an EMBL/GenBank/DDBJ whole genome shotgun (WGS) entry which is preliminary data.</text>
</comment>
<dbReference type="InterPro" id="IPR000160">
    <property type="entry name" value="GGDEF_dom"/>
</dbReference>
<organism evidence="7 8">
    <name type="scientific">Pseudoxanthomonas japonensis</name>
    <dbReference type="NCBI Taxonomy" id="69284"/>
    <lineage>
        <taxon>Bacteria</taxon>
        <taxon>Pseudomonadati</taxon>
        <taxon>Pseudomonadota</taxon>
        <taxon>Gammaproteobacteria</taxon>
        <taxon>Lysobacterales</taxon>
        <taxon>Lysobacteraceae</taxon>
        <taxon>Pseudoxanthomonas</taxon>
    </lineage>
</organism>
<dbReference type="PROSITE" id="PS50885">
    <property type="entry name" value="HAMP"/>
    <property type="match status" value="1"/>
</dbReference>
<dbReference type="EMBL" id="PDWW01000008">
    <property type="protein sequence ID" value="KAF1725611.1"/>
    <property type="molecule type" value="Genomic_DNA"/>
</dbReference>
<dbReference type="Proteomes" id="UP000781710">
    <property type="component" value="Unassembled WGS sequence"/>
</dbReference>
<keyword evidence="4" id="KW-0812">Transmembrane</keyword>
<keyword evidence="3" id="KW-0175">Coiled coil</keyword>
<dbReference type="CDD" id="cd12914">
    <property type="entry name" value="PDC1_DGC_like"/>
    <property type="match status" value="1"/>
</dbReference>
<evidence type="ECO:0000256" key="2">
    <source>
        <dbReference type="ARBA" id="ARBA00034247"/>
    </source>
</evidence>
<dbReference type="Gene3D" id="3.30.450.20">
    <property type="entry name" value="PAS domain"/>
    <property type="match status" value="1"/>
</dbReference>
<keyword evidence="8" id="KW-1185">Reference proteome</keyword>
<dbReference type="CDD" id="cd01949">
    <property type="entry name" value="GGDEF"/>
    <property type="match status" value="1"/>
</dbReference>
<keyword evidence="4" id="KW-0472">Membrane</keyword>
<gene>
    <name evidence="7" type="ORF">CSC78_07715</name>
</gene>
<dbReference type="RefSeq" id="WP_162337331.1">
    <property type="nucleotide sequence ID" value="NZ_JBHSRQ010000016.1"/>
</dbReference>
<proteinExistence type="predicted"/>
<dbReference type="Pfam" id="PF00990">
    <property type="entry name" value="GGDEF"/>
    <property type="match status" value="1"/>
</dbReference>
<evidence type="ECO:0000313" key="8">
    <source>
        <dbReference type="Proteomes" id="UP000781710"/>
    </source>
</evidence>
<dbReference type="NCBIfam" id="TIGR00254">
    <property type="entry name" value="GGDEF"/>
    <property type="match status" value="1"/>
</dbReference>
<dbReference type="InterPro" id="IPR050469">
    <property type="entry name" value="Diguanylate_Cyclase"/>
</dbReference>
<dbReference type="SMART" id="SM00267">
    <property type="entry name" value="GGDEF"/>
    <property type="match status" value="1"/>
</dbReference>
<dbReference type="InterPro" id="IPR043128">
    <property type="entry name" value="Rev_trsase/Diguanyl_cyclase"/>
</dbReference>
<evidence type="ECO:0000256" key="3">
    <source>
        <dbReference type="SAM" id="Coils"/>
    </source>
</evidence>
<feature type="domain" description="HAMP" evidence="5">
    <location>
        <begin position="312"/>
        <end position="365"/>
    </location>
</feature>
<feature type="transmembrane region" description="Helical" evidence="4">
    <location>
        <begin position="289"/>
        <end position="307"/>
    </location>
</feature>
<dbReference type="SUPFAM" id="SSF55073">
    <property type="entry name" value="Nucleotide cyclase"/>
    <property type="match status" value="1"/>
</dbReference>
<protein>
    <recommendedName>
        <fullName evidence="1">diguanylate cyclase</fullName>
        <ecNumber evidence="1">2.7.7.65</ecNumber>
    </recommendedName>
</protein>
<dbReference type="PROSITE" id="PS50887">
    <property type="entry name" value="GGDEF"/>
    <property type="match status" value="1"/>
</dbReference>
<dbReference type="PANTHER" id="PTHR45138:SF9">
    <property type="entry name" value="DIGUANYLATE CYCLASE DGCM-RELATED"/>
    <property type="match status" value="1"/>
</dbReference>